<evidence type="ECO:0000256" key="8">
    <source>
        <dbReference type="ARBA" id="ARBA00060592"/>
    </source>
</evidence>
<keyword evidence="3" id="KW-0808">Transferase</keyword>
<dbReference type="InterPro" id="IPR050979">
    <property type="entry name" value="LD-transpeptidase"/>
</dbReference>
<accession>A0A364K846</accession>
<evidence type="ECO:0000256" key="3">
    <source>
        <dbReference type="ARBA" id="ARBA00022679"/>
    </source>
</evidence>
<dbReference type="SUPFAM" id="SSF141523">
    <property type="entry name" value="L,D-transpeptidase catalytic domain-like"/>
    <property type="match status" value="1"/>
</dbReference>
<dbReference type="UniPathway" id="UPA00219"/>
<dbReference type="Proteomes" id="UP000251213">
    <property type="component" value="Unassembled WGS sequence"/>
</dbReference>
<dbReference type="GO" id="GO:0005576">
    <property type="term" value="C:extracellular region"/>
    <property type="evidence" value="ECO:0007669"/>
    <property type="project" value="TreeGrafter"/>
</dbReference>
<feature type="active site" description="Nucleophile" evidence="9">
    <location>
        <position position="197"/>
    </location>
</feature>
<dbReference type="CDD" id="cd16913">
    <property type="entry name" value="YkuD_like"/>
    <property type="match status" value="1"/>
</dbReference>
<dbReference type="GO" id="GO:0071972">
    <property type="term" value="F:peptidoglycan L,D-transpeptidase activity"/>
    <property type="evidence" value="ECO:0007669"/>
    <property type="project" value="TreeGrafter"/>
</dbReference>
<evidence type="ECO:0000256" key="6">
    <source>
        <dbReference type="ARBA" id="ARBA00022984"/>
    </source>
</evidence>
<keyword evidence="4" id="KW-0378">Hydrolase</keyword>
<evidence type="ECO:0000256" key="5">
    <source>
        <dbReference type="ARBA" id="ARBA00022960"/>
    </source>
</evidence>
<keyword evidence="7 9" id="KW-0961">Cell wall biogenesis/degradation</keyword>
<evidence type="ECO:0000259" key="11">
    <source>
        <dbReference type="PROSITE" id="PS52029"/>
    </source>
</evidence>
<dbReference type="GO" id="GO:0016740">
    <property type="term" value="F:transferase activity"/>
    <property type="evidence" value="ECO:0007669"/>
    <property type="project" value="UniProtKB-KW"/>
</dbReference>
<evidence type="ECO:0000256" key="1">
    <source>
        <dbReference type="ARBA" id="ARBA00004752"/>
    </source>
</evidence>
<reference evidence="12 13" key="1">
    <citation type="submission" date="2018-06" db="EMBL/GenBank/DDBJ databases">
        <title>Thermoflavimicrobium daqus sp. nov., a thermophilic microbe isolated from Moutai-flavour Daqu.</title>
        <authorList>
            <person name="Wang X."/>
            <person name="Zhou H."/>
        </authorList>
    </citation>
    <scope>NUCLEOTIDE SEQUENCE [LARGE SCALE GENOMIC DNA]</scope>
    <source>
        <strain evidence="12 13">FBKL4.011</strain>
    </source>
</reference>
<evidence type="ECO:0000256" key="9">
    <source>
        <dbReference type="PROSITE-ProRule" id="PRU01373"/>
    </source>
</evidence>
<comment type="pathway">
    <text evidence="8">Glycan biosynthesis.</text>
</comment>
<sequence>MILILVLSIIFISGCGNELPSPQKETKNAPKIQSDKVTHLSPVTDKQKPKQPEPNQDHSIDKKKEYHQKALTTETVTEWEQKETQSNTTTSHQAQTASYQIEINKQTNQLFLYQDGQVIRTFPVATGRDPSRTPEGTFPIIVKFVKPGWKNIPGGVPENPLGPRWNGLQVNGDSGRTYGIHGTNNPDSIGNYASNGCVRMYNQDVIELYSLIPIGTPVWIHSGESNGVWRGNQWGHQV</sequence>
<proteinExistence type="inferred from homology"/>
<evidence type="ECO:0000256" key="2">
    <source>
        <dbReference type="ARBA" id="ARBA00005992"/>
    </source>
</evidence>
<dbReference type="InterPro" id="IPR005490">
    <property type="entry name" value="LD_TPept_cat_dom"/>
</dbReference>
<dbReference type="EMBL" id="QJKK01000002">
    <property type="protein sequence ID" value="RAL26476.1"/>
    <property type="molecule type" value="Genomic_DNA"/>
</dbReference>
<organism evidence="12 13">
    <name type="scientific">Thermoflavimicrobium daqui</name>
    <dbReference type="NCBI Taxonomy" id="2137476"/>
    <lineage>
        <taxon>Bacteria</taxon>
        <taxon>Bacillati</taxon>
        <taxon>Bacillota</taxon>
        <taxon>Bacilli</taxon>
        <taxon>Bacillales</taxon>
        <taxon>Thermoactinomycetaceae</taxon>
        <taxon>Thermoflavimicrobium</taxon>
    </lineage>
</organism>
<evidence type="ECO:0000256" key="7">
    <source>
        <dbReference type="ARBA" id="ARBA00023316"/>
    </source>
</evidence>
<feature type="compositionally biased region" description="Basic and acidic residues" evidence="10">
    <location>
        <begin position="45"/>
        <end position="65"/>
    </location>
</feature>
<dbReference type="FunFam" id="2.40.440.10:FF:000003">
    <property type="entry name" value="L,D-transpeptidase YciB"/>
    <property type="match status" value="1"/>
</dbReference>
<evidence type="ECO:0000313" key="12">
    <source>
        <dbReference type="EMBL" id="RAL26476.1"/>
    </source>
</evidence>
<protein>
    <recommendedName>
        <fullName evidence="11">L,D-TPase catalytic domain-containing protein</fullName>
    </recommendedName>
</protein>
<comment type="similarity">
    <text evidence="2">Belongs to the YkuD family.</text>
</comment>
<evidence type="ECO:0000256" key="4">
    <source>
        <dbReference type="ARBA" id="ARBA00022801"/>
    </source>
</evidence>
<evidence type="ECO:0000256" key="10">
    <source>
        <dbReference type="SAM" id="MobiDB-lite"/>
    </source>
</evidence>
<comment type="pathway">
    <text evidence="1 9">Cell wall biogenesis; peptidoglycan biosynthesis.</text>
</comment>
<feature type="compositionally biased region" description="Basic and acidic residues" evidence="10">
    <location>
        <begin position="24"/>
        <end position="38"/>
    </location>
</feature>
<name>A0A364K846_9BACL</name>
<dbReference type="PANTHER" id="PTHR30582:SF4">
    <property type="entry name" value="L,D-TRANSPEPTIDASE YQJB-RELATED"/>
    <property type="match status" value="1"/>
</dbReference>
<keyword evidence="5 9" id="KW-0133">Cell shape</keyword>
<keyword evidence="13" id="KW-1185">Reference proteome</keyword>
<evidence type="ECO:0000313" key="13">
    <source>
        <dbReference type="Proteomes" id="UP000251213"/>
    </source>
</evidence>
<comment type="caution">
    <text evidence="12">The sequence shown here is derived from an EMBL/GenBank/DDBJ whole genome shotgun (WGS) entry which is preliminary data.</text>
</comment>
<feature type="region of interest" description="Disordered" evidence="10">
    <location>
        <begin position="17"/>
        <end position="65"/>
    </location>
</feature>
<dbReference type="OrthoDB" id="9787225at2"/>
<dbReference type="PROSITE" id="PS52029">
    <property type="entry name" value="LD_TPASE"/>
    <property type="match status" value="1"/>
</dbReference>
<dbReference type="Gene3D" id="2.40.440.10">
    <property type="entry name" value="L,D-transpeptidase catalytic domain-like"/>
    <property type="match status" value="1"/>
</dbReference>
<feature type="active site" description="Proton donor/acceptor" evidence="9">
    <location>
        <position position="181"/>
    </location>
</feature>
<dbReference type="GO" id="GO:0008360">
    <property type="term" value="P:regulation of cell shape"/>
    <property type="evidence" value="ECO:0007669"/>
    <property type="project" value="UniProtKB-UniRule"/>
</dbReference>
<gene>
    <name evidence="12" type="ORF">DL897_04340</name>
</gene>
<keyword evidence="6 9" id="KW-0573">Peptidoglycan synthesis</keyword>
<dbReference type="GO" id="GO:0018104">
    <property type="term" value="P:peptidoglycan-protein cross-linking"/>
    <property type="evidence" value="ECO:0007669"/>
    <property type="project" value="TreeGrafter"/>
</dbReference>
<feature type="domain" description="L,D-TPase catalytic" evidence="11">
    <location>
        <begin position="99"/>
        <end position="221"/>
    </location>
</feature>
<dbReference type="PANTHER" id="PTHR30582">
    <property type="entry name" value="L,D-TRANSPEPTIDASE"/>
    <property type="match status" value="1"/>
</dbReference>
<dbReference type="AlphaFoldDB" id="A0A364K846"/>
<dbReference type="GO" id="GO:0071555">
    <property type="term" value="P:cell wall organization"/>
    <property type="evidence" value="ECO:0007669"/>
    <property type="project" value="UniProtKB-UniRule"/>
</dbReference>
<dbReference type="InterPro" id="IPR038063">
    <property type="entry name" value="Transpep_catalytic_dom"/>
</dbReference>
<reference evidence="12 13" key="2">
    <citation type="submission" date="2018-06" db="EMBL/GenBank/DDBJ databases">
        <authorList>
            <person name="Zhirakovskaya E."/>
        </authorList>
    </citation>
    <scope>NUCLEOTIDE SEQUENCE [LARGE SCALE GENOMIC DNA]</scope>
    <source>
        <strain evidence="12 13">FBKL4.011</strain>
    </source>
</reference>
<dbReference type="Pfam" id="PF03734">
    <property type="entry name" value="YkuD"/>
    <property type="match status" value="1"/>
</dbReference>